<evidence type="ECO:0000313" key="2">
    <source>
        <dbReference type="Proteomes" id="UP000516046"/>
    </source>
</evidence>
<keyword evidence="2" id="KW-1185">Reference proteome</keyword>
<dbReference type="Proteomes" id="UP000516046">
    <property type="component" value="Chromosome"/>
</dbReference>
<evidence type="ECO:0000313" key="1">
    <source>
        <dbReference type="EMBL" id="QNO18820.1"/>
    </source>
</evidence>
<gene>
    <name evidence="1" type="ORF">H6X83_04070</name>
</gene>
<sequence length="386" mass="42656">MLTPDYLDHCTDDIVELHSRLENQIIRDIVRRLLKTGRMTDTAAYQAVMVQQSGLLYAEVIQRVSKLSGLSARQVRAMFEDAETACITADNRIYIAAGLKPSIKLSPAAHERILAAVRKTAGQLQNLTMTTASTSQQAYIQAATMVEMQVSSGAFDYNTAFRMAVRQAAEAGCTVSYPSGHVDKLDVAIRRAGLTGVNQTAAETTLMHADDMGCDLVETTAHSGARPTHAVWQGKVFSRSGRSGEYDDFESSTGYGTGAGLCGWNCRHSFFPYFEGLSSSAYPRDEINRKNNAKVTYNDGKISYYDATQIQRSMERKIRETKRELAAYDEAGFKDEFSAASLKLKAQRGKLNDFCEETGLLRQSEREQVLGYSHSQSAKAVWAARK</sequence>
<dbReference type="InterPro" id="IPR009319">
    <property type="entry name" value="Phage_A118_VSP1"/>
</dbReference>
<reference evidence="1 2" key="1">
    <citation type="submission" date="2020-08" db="EMBL/GenBank/DDBJ databases">
        <authorList>
            <person name="Ren C."/>
            <person name="Gu Y."/>
            <person name="Xu Y."/>
        </authorList>
    </citation>
    <scope>NUCLEOTIDE SEQUENCE [LARGE SCALE GENOMIC DNA]</scope>
    <source>
        <strain evidence="1 2">LBM18003</strain>
    </source>
</reference>
<dbReference type="RefSeq" id="WP_212507887.1">
    <property type="nucleotide sequence ID" value="NZ_CP060696.1"/>
</dbReference>
<proteinExistence type="predicted"/>
<accession>A0A7G9WJF8</accession>
<dbReference type="KEGG" id="caml:H6X83_04070"/>
<dbReference type="AlphaFoldDB" id="A0A7G9WJF8"/>
<dbReference type="EMBL" id="CP060696">
    <property type="protein sequence ID" value="QNO18820.1"/>
    <property type="molecule type" value="Genomic_DNA"/>
</dbReference>
<dbReference type="Pfam" id="PF06152">
    <property type="entry name" value="Phage_min_cap2"/>
    <property type="match status" value="1"/>
</dbReference>
<organism evidence="1 2">
    <name type="scientific">Caproicibacterium amylolyticum</name>
    <dbReference type="NCBI Taxonomy" id="2766537"/>
    <lineage>
        <taxon>Bacteria</taxon>
        <taxon>Bacillati</taxon>
        <taxon>Bacillota</taxon>
        <taxon>Clostridia</taxon>
        <taxon>Eubacteriales</taxon>
        <taxon>Oscillospiraceae</taxon>
        <taxon>Caproicibacterium</taxon>
    </lineage>
</organism>
<dbReference type="GO" id="GO:0005198">
    <property type="term" value="F:structural molecule activity"/>
    <property type="evidence" value="ECO:0007669"/>
    <property type="project" value="InterPro"/>
</dbReference>
<protein>
    <submittedName>
        <fullName evidence="1">Phage minor capsid protein</fullName>
    </submittedName>
</protein>
<name>A0A7G9WJF8_9FIRM</name>